<evidence type="ECO:0000313" key="2">
    <source>
        <dbReference type="Proteomes" id="UP000214720"/>
    </source>
</evidence>
<evidence type="ECO:0000313" key="1">
    <source>
        <dbReference type="EMBL" id="OXC78411.1"/>
    </source>
</evidence>
<protein>
    <submittedName>
        <fullName evidence="1">Uncharacterized protein</fullName>
    </submittedName>
</protein>
<dbReference type="AlphaFoldDB" id="A0A226X4Q6"/>
<proteinExistence type="predicted"/>
<dbReference type="EMBL" id="MTHB01000063">
    <property type="protein sequence ID" value="OXC78411.1"/>
    <property type="molecule type" value="Genomic_DNA"/>
</dbReference>
<comment type="caution">
    <text evidence="1">The sequence shown here is derived from an EMBL/GenBank/DDBJ whole genome shotgun (WGS) entry which is preliminary data.</text>
</comment>
<dbReference type="Proteomes" id="UP000214720">
    <property type="component" value="Unassembled WGS sequence"/>
</dbReference>
<sequence>MGVGIAAAFNAGEAGRYFRFPLNPGHRSSCLQTLFTGWSLCARQARFHFVYDGFW</sequence>
<accession>A0A226X4Q6</accession>
<reference evidence="2" key="1">
    <citation type="submission" date="2017-01" db="EMBL/GenBank/DDBJ databases">
        <title>Genome Analysis of Deinococcus marmoris KOPRI26562.</title>
        <authorList>
            <person name="Kim J.H."/>
            <person name="Oh H.-M."/>
        </authorList>
    </citation>
    <scope>NUCLEOTIDE SEQUENCE [LARGE SCALE GENOMIC DNA]</scope>
    <source>
        <strain evidence="2">PAMC 26633</strain>
    </source>
</reference>
<gene>
    <name evidence="1" type="ORF">BSU04_11735</name>
</gene>
<name>A0A226X4Q6_CABSO</name>
<organism evidence="1 2">
    <name type="scientific">Caballeronia sordidicola</name>
    <name type="common">Burkholderia sordidicola</name>
    <dbReference type="NCBI Taxonomy" id="196367"/>
    <lineage>
        <taxon>Bacteria</taxon>
        <taxon>Pseudomonadati</taxon>
        <taxon>Pseudomonadota</taxon>
        <taxon>Betaproteobacteria</taxon>
        <taxon>Burkholderiales</taxon>
        <taxon>Burkholderiaceae</taxon>
        <taxon>Caballeronia</taxon>
    </lineage>
</organism>